<organism evidence="1 2">
    <name type="scientific">Dentiscutata heterogama</name>
    <dbReference type="NCBI Taxonomy" id="1316150"/>
    <lineage>
        <taxon>Eukaryota</taxon>
        <taxon>Fungi</taxon>
        <taxon>Fungi incertae sedis</taxon>
        <taxon>Mucoromycota</taxon>
        <taxon>Glomeromycotina</taxon>
        <taxon>Glomeromycetes</taxon>
        <taxon>Diversisporales</taxon>
        <taxon>Gigasporaceae</taxon>
        <taxon>Dentiscutata</taxon>
    </lineage>
</organism>
<dbReference type="EMBL" id="CAJVPU010002479">
    <property type="protein sequence ID" value="CAG8501844.1"/>
    <property type="molecule type" value="Genomic_DNA"/>
</dbReference>
<keyword evidence="2" id="KW-1185">Reference proteome</keyword>
<reference evidence="1" key="1">
    <citation type="submission" date="2021-06" db="EMBL/GenBank/DDBJ databases">
        <authorList>
            <person name="Kallberg Y."/>
            <person name="Tangrot J."/>
            <person name="Rosling A."/>
        </authorList>
    </citation>
    <scope>NUCLEOTIDE SEQUENCE</scope>
    <source>
        <strain evidence="1">IL203A</strain>
    </source>
</reference>
<comment type="caution">
    <text evidence="1">The sequence shown here is derived from an EMBL/GenBank/DDBJ whole genome shotgun (WGS) entry which is preliminary data.</text>
</comment>
<sequence length="115" mass="12940">MKALQNGLFSASSLNLDIDKPNSSLTEAGISSSNPTNNRKKRKNKSNSSNRINKSHTTYFFSRDPNNNDIAYCMICKNLANITKESYPYNHKGSTATNMASHLQKKHGIIKQNYR</sequence>
<name>A0ACA9L298_9GLOM</name>
<protein>
    <submittedName>
        <fullName evidence="1">15562_t:CDS:1</fullName>
    </submittedName>
</protein>
<evidence type="ECO:0000313" key="1">
    <source>
        <dbReference type="EMBL" id="CAG8501844.1"/>
    </source>
</evidence>
<gene>
    <name evidence="1" type="ORF">DHETER_LOCUS3044</name>
</gene>
<proteinExistence type="predicted"/>
<feature type="non-terminal residue" evidence="1">
    <location>
        <position position="115"/>
    </location>
</feature>
<evidence type="ECO:0000313" key="2">
    <source>
        <dbReference type="Proteomes" id="UP000789702"/>
    </source>
</evidence>
<accession>A0ACA9L298</accession>
<dbReference type="Proteomes" id="UP000789702">
    <property type="component" value="Unassembled WGS sequence"/>
</dbReference>